<dbReference type="PANTHER" id="PTHR31155:SF27">
    <property type="entry name" value="STEAROYL-[ACYL-CARRIER-PROTEIN] 9-DESATURASE 5, CHLOROPLASTIC"/>
    <property type="match status" value="1"/>
</dbReference>
<keyword evidence="12" id="KW-0408">Iron</keyword>
<keyword evidence="5" id="KW-0444">Lipid biosynthesis</keyword>
<dbReference type="GO" id="GO:0006633">
    <property type="term" value="P:fatty acid biosynthetic process"/>
    <property type="evidence" value="ECO:0007669"/>
    <property type="project" value="UniProtKB-KW"/>
</dbReference>
<keyword evidence="6" id="KW-0150">Chloroplast</keyword>
<comment type="similarity">
    <text evidence="4">Belongs to the fatty acid desaturase type 2 family.</text>
</comment>
<dbReference type="EMBL" id="JAEACU010000005">
    <property type="protein sequence ID" value="KAH7529042.1"/>
    <property type="molecule type" value="Genomic_DNA"/>
</dbReference>
<keyword evidence="10" id="KW-0809">Transit peptide</keyword>
<comment type="cofactor">
    <cofactor evidence="1">
        <name>Fe(2+)</name>
        <dbReference type="ChEBI" id="CHEBI:29033"/>
    </cofactor>
</comment>
<evidence type="ECO:0000256" key="5">
    <source>
        <dbReference type="ARBA" id="ARBA00022516"/>
    </source>
</evidence>
<sequence length="178" mass="20053">MASMTNLDNFKKELRKYPFVVLVGNIVTEEALPSYHSSINGTEIFHDKAGVDDTPWSIWARGWSAEENRHGDLLNKYLYLSGRVDMKQVETTIQYLIAAGMVKRETAIIHGNTASLAKQHGDANLAQICGIIAANEKRHESAYTKMAGKFFELDPNGMFIALAYMMREENRDAFSFNV</sequence>
<evidence type="ECO:0000256" key="11">
    <source>
        <dbReference type="ARBA" id="ARBA00023002"/>
    </source>
</evidence>
<keyword evidence="9" id="KW-0276">Fatty acid metabolism</keyword>
<proteinExistence type="inferred from homology"/>
<dbReference type="Pfam" id="PF03405">
    <property type="entry name" value="FA_desaturase_2"/>
    <property type="match status" value="1"/>
</dbReference>
<evidence type="ECO:0000256" key="14">
    <source>
        <dbReference type="ARBA" id="ARBA00023160"/>
    </source>
</evidence>
<keyword evidence="8" id="KW-0479">Metal-binding</keyword>
<evidence type="ECO:0000256" key="10">
    <source>
        <dbReference type="ARBA" id="ARBA00022946"/>
    </source>
</evidence>
<dbReference type="SUPFAM" id="SSF47240">
    <property type="entry name" value="Ferritin-like"/>
    <property type="match status" value="1"/>
</dbReference>
<dbReference type="GO" id="GO:0045300">
    <property type="term" value="F:stearoyl-[ACP] desaturase activity"/>
    <property type="evidence" value="ECO:0007669"/>
    <property type="project" value="InterPro"/>
</dbReference>
<evidence type="ECO:0008006" key="17">
    <source>
        <dbReference type="Google" id="ProtNLM"/>
    </source>
</evidence>
<dbReference type="AlphaFoldDB" id="A0A978VFA3"/>
<name>A0A978VFA3_ZIZJJ</name>
<dbReference type="InterPro" id="IPR012348">
    <property type="entry name" value="RNR-like"/>
</dbReference>
<dbReference type="InterPro" id="IPR009078">
    <property type="entry name" value="Ferritin-like_SF"/>
</dbReference>
<reference evidence="15" key="1">
    <citation type="journal article" date="2021" name="Front. Plant Sci.">
        <title>Chromosome-Scale Genome Assembly for Chinese Sour Jujube and Insights Into Its Genome Evolution and Domestication Signature.</title>
        <authorList>
            <person name="Shen L.-Y."/>
            <person name="Luo H."/>
            <person name="Wang X.-L."/>
            <person name="Wang X.-M."/>
            <person name="Qiu X.-J."/>
            <person name="Liu H."/>
            <person name="Zhou S.-S."/>
            <person name="Jia K.-H."/>
            <person name="Nie S."/>
            <person name="Bao Y.-T."/>
            <person name="Zhang R.-G."/>
            <person name="Yun Q.-Z."/>
            <person name="Chai Y.-H."/>
            <person name="Lu J.-Y."/>
            <person name="Li Y."/>
            <person name="Zhao S.-W."/>
            <person name="Mao J.-F."/>
            <person name="Jia S.-G."/>
            <person name="Mao Y.-M."/>
        </authorList>
    </citation>
    <scope>NUCLEOTIDE SEQUENCE</scope>
    <source>
        <strain evidence="15">AT0</strain>
        <tissue evidence="15">Leaf</tissue>
    </source>
</reference>
<dbReference type="GO" id="GO:0009570">
    <property type="term" value="C:chloroplast stroma"/>
    <property type="evidence" value="ECO:0007669"/>
    <property type="project" value="TreeGrafter"/>
</dbReference>
<evidence type="ECO:0000256" key="9">
    <source>
        <dbReference type="ARBA" id="ARBA00022832"/>
    </source>
</evidence>
<comment type="caution">
    <text evidence="15">The sequence shown here is derived from an EMBL/GenBank/DDBJ whole genome shotgun (WGS) entry which is preliminary data.</text>
</comment>
<comment type="pathway">
    <text evidence="3">Lipid metabolism; fatty acid metabolism.</text>
</comment>
<keyword evidence="14" id="KW-0275">Fatty acid biosynthesis</keyword>
<evidence type="ECO:0000256" key="8">
    <source>
        <dbReference type="ARBA" id="ARBA00022723"/>
    </source>
</evidence>
<evidence type="ECO:0000256" key="2">
    <source>
        <dbReference type="ARBA" id="ARBA00004229"/>
    </source>
</evidence>
<protein>
    <recommendedName>
        <fullName evidence="17">Stearoyl-[acyl-carrier-protein] 9-desaturase, chloroplastic-like</fullName>
    </recommendedName>
</protein>
<evidence type="ECO:0000256" key="3">
    <source>
        <dbReference type="ARBA" id="ARBA00004872"/>
    </source>
</evidence>
<keyword evidence="7" id="KW-0934">Plastid</keyword>
<evidence type="ECO:0000313" key="16">
    <source>
        <dbReference type="Proteomes" id="UP000813462"/>
    </source>
</evidence>
<evidence type="ECO:0000256" key="12">
    <source>
        <dbReference type="ARBA" id="ARBA00023004"/>
    </source>
</evidence>
<accession>A0A978VFA3</accession>
<gene>
    <name evidence="15" type="ORF">FEM48_Zijuj05G0141700</name>
</gene>
<evidence type="ECO:0000256" key="4">
    <source>
        <dbReference type="ARBA" id="ARBA00008749"/>
    </source>
</evidence>
<evidence type="ECO:0000313" key="15">
    <source>
        <dbReference type="EMBL" id="KAH7529042.1"/>
    </source>
</evidence>
<dbReference type="GO" id="GO:0046872">
    <property type="term" value="F:metal ion binding"/>
    <property type="evidence" value="ECO:0007669"/>
    <property type="project" value="UniProtKB-KW"/>
</dbReference>
<dbReference type="PANTHER" id="PTHR31155">
    <property type="entry name" value="ACYL- ACYL-CARRIER-PROTEIN DESATURASE-RELATED"/>
    <property type="match status" value="1"/>
</dbReference>
<evidence type="ECO:0000256" key="6">
    <source>
        <dbReference type="ARBA" id="ARBA00022528"/>
    </source>
</evidence>
<evidence type="ECO:0000256" key="13">
    <source>
        <dbReference type="ARBA" id="ARBA00023098"/>
    </source>
</evidence>
<keyword evidence="13" id="KW-0443">Lipid metabolism</keyword>
<dbReference type="InterPro" id="IPR005067">
    <property type="entry name" value="Fatty_acid_desaturase-2"/>
</dbReference>
<evidence type="ECO:0000256" key="1">
    <source>
        <dbReference type="ARBA" id="ARBA00001954"/>
    </source>
</evidence>
<comment type="subcellular location">
    <subcellularLocation>
        <location evidence="2">Plastid</location>
        <location evidence="2">Chloroplast</location>
    </subcellularLocation>
</comment>
<dbReference type="Gene3D" id="1.10.620.20">
    <property type="entry name" value="Ribonucleotide Reductase, subunit A"/>
    <property type="match status" value="1"/>
</dbReference>
<keyword evidence="11" id="KW-0560">Oxidoreductase</keyword>
<evidence type="ECO:0000256" key="7">
    <source>
        <dbReference type="ARBA" id="ARBA00022640"/>
    </source>
</evidence>
<organism evidence="15 16">
    <name type="scientific">Ziziphus jujuba var. spinosa</name>
    <dbReference type="NCBI Taxonomy" id="714518"/>
    <lineage>
        <taxon>Eukaryota</taxon>
        <taxon>Viridiplantae</taxon>
        <taxon>Streptophyta</taxon>
        <taxon>Embryophyta</taxon>
        <taxon>Tracheophyta</taxon>
        <taxon>Spermatophyta</taxon>
        <taxon>Magnoliopsida</taxon>
        <taxon>eudicotyledons</taxon>
        <taxon>Gunneridae</taxon>
        <taxon>Pentapetalae</taxon>
        <taxon>rosids</taxon>
        <taxon>fabids</taxon>
        <taxon>Rosales</taxon>
        <taxon>Rhamnaceae</taxon>
        <taxon>Paliureae</taxon>
        <taxon>Ziziphus</taxon>
    </lineage>
</organism>
<dbReference type="Proteomes" id="UP000813462">
    <property type="component" value="Unassembled WGS sequence"/>
</dbReference>